<feature type="binding site" evidence="17">
    <location>
        <position position="409"/>
    </location>
    <ligand>
        <name>Mg(2+)</name>
        <dbReference type="ChEBI" id="CHEBI:18420"/>
    </ligand>
</feature>
<protein>
    <recommendedName>
        <fullName evidence="18">Phospholipid-transporting ATPase</fullName>
        <ecNumber evidence="18">7.6.2.1</ecNumber>
    </recommendedName>
</protein>
<dbReference type="KEGG" id="tet:TTHERM_00411630"/>
<evidence type="ECO:0000256" key="9">
    <source>
        <dbReference type="ARBA" id="ARBA00022989"/>
    </source>
</evidence>
<feature type="binding site" evidence="16">
    <location>
        <position position="684"/>
    </location>
    <ligand>
        <name>ATP</name>
        <dbReference type="ChEBI" id="CHEBI:30616"/>
    </ligand>
</feature>
<dbReference type="InterPro" id="IPR023299">
    <property type="entry name" value="ATPase_P-typ_cyto_dom_N"/>
</dbReference>
<dbReference type="EC" id="7.6.2.1" evidence="18"/>
<feature type="transmembrane region" description="Helical" evidence="18">
    <location>
        <begin position="981"/>
        <end position="1001"/>
    </location>
</feature>
<keyword evidence="3 18" id="KW-0812">Transmembrane</keyword>
<gene>
    <name evidence="21" type="ORF">TTHERM_00411630</name>
</gene>
<evidence type="ECO:0000256" key="7">
    <source>
        <dbReference type="ARBA" id="ARBA00022842"/>
    </source>
</evidence>
<feature type="active site" description="4-aspartylphosphate intermediate" evidence="15">
    <location>
        <position position="407"/>
    </location>
</feature>
<feature type="transmembrane region" description="Helical" evidence="18">
    <location>
        <begin position="337"/>
        <end position="356"/>
    </location>
</feature>
<dbReference type="InterPro" id="IPR023214">
    <property type="entry name" value="HAD_sf"/>
</dbReference>
<feature type="binding site" evidence="16">
    <location>
        <position position="504"/>
    </location>
    <ligand>
        <name>ATP</name>
        <dbReference type="ChEBI" id="CHEBI:30616"/>
    </ligand>
</feature>
<dbReference type="GO" id="GO:0016887">
    <property type="term" value="F:ATP hydrolysis activity"/>
    <property type="evidence" value="ECO:0007669"/>
    <property type="project" value="InterPro"/>
</dbReference>
<keyword evidence="8 18" id="KW-1278">Translocase</keyword>
<dbReference type="InterPro" id="IPR023298">
    <property type="entry name" value="ATPase_P-typ_TM_dom_sf"/>
</dbReference>
<dbReference type="eggNOG" id="KOG0206">
    <property type="taxonomic scope" value="Eukaryota"/>
</dbReference>
<dbReference type="STRING" id="312017.I7M932"/>
<feature type="binding site" evidence="17">
    <location>
        <position position="809"/>
    </location>
    <ligand>
        <name>Mg(2+)</name>
        <dbReference type="ChEBI" id="CHEBI:18420"/>
    </ligand>
</feature>
<dbReference type="InterPro" id="IPR044492">
    <property type="entry name" value="P_typ_ATPase_HD_dom"/>
</dbReference>
<feature type="domain" description="P-type ATPase C-terminal" evidence="20">
    <location>
        <begin position="835"/>
        <end position="1076"/>
    </location>
</feature>
<keyword evidence="10" id="KW-0915">Sodium</keyword>
<feature type="transmembrane region" description="Helical" evidence="18">
    <location>
        <begin position="949"/>
        <end position="969"/>
    </location>
</feature>
<dbReference type="SFLD" id="SFLDS00003">
    <property type="entry name" value="Haloacid_Dehalogenase"/>
    <property type="match status" value="1"/>
</dbReference>
<keyword evidence="5 16" id="KW-0547">Nucleotide-binding</keyword>
<evidence type="ECO:0000256" key="10">
    <source>
        <dbReference type="ARBA" id="ARBA00023053"/>
    </source>
</evidence>
<comment type="cofactor">
    <cofactor evidence="17">
        <name>Mg(2+)</name>
        <dbReference type="ChEBI" id="CHEBI:18420"/>
    </cofactor>
</comment>
<keyword evidence="12" id="KW-0406">Ion transport</keyword>
<dbReference type="GO" id="GO:0140326">
    <property type="term" value="F:ATPase-coupled intramembrane lipid transporter activity"/>
    <property type="evidence" value="ECO:0007669"/>
    <property type="project" value="UniProtKB-EC"/>
</dbReference>
<dbReference type="PRINTS" id="PR00119">
    <property type="entry name" value="CATATPASE"/>
</dbReference>
<keyword evidence="6 16" id="KW-0067">ATP-binding</keyword>
<dbReference type="InterPro" id="IPR006539">
    <property type="entry name" value="P-type_ATPase_IV"/>
</dbReference>
<feature type="binding site" evidence="16">
    <location>
        <position position="569"/>
    </location>
    <ligand>
        <name>ATP</name>
        <dbReference type="ChEBI" id="CHEBI:30616"/>
    </ligand>
</feature>
<dbReference type="SFLD" id="SFLDF00027">
    <property type="entry name" value="p-type_atpase"/>
    <property type="match status" value="1"/>
</dbReference>
<feature type="binding site" evidence="16">
    <location>
        <position position="813"/>
    </location>
    <ligand>
        <name>ATP</name>
        <dbReference type="ChEBI" id="CHEBI:30616"/>
    </ligand>
</feature>
<keyword evidence="12" id="KW-0813">Transport</keyword>
<evidence type="ECO:0000256" key="12">
    <source>
        <dbReference type="ARBA" id="ARBA00023201"/>
    </source>
</evidence>
<feature type="domain" description="P-type ATPase N-terminal" evidence="19">
    <location>
        <begin position="29"/>
        <end position="82"/>
    </location>
</feature>
<feature type="binding site" evidence="16">
    <location>
        <position position="812"/>
    </location>
    <ligand>
        <name>ATP</name>
        <dbReference type="ChEBI" id="CHEBI:30616"/>
    </ligand>
</feature>
<feature type="binding site" evidence="17">
    <location>
        <position position="813"/>
    </location>
    <ligand>
        <name>Mg(2+)</name>
        <dbReference type="ChEBI" id="CHEBI:18420"/>
    </ligand>
</feature>
<dbReference type="SFLD" id="SFLDG00002">
    <property type="entry name" value="C1.7:_P-type_atpase_like"/>
    <property type="match status" value="1"/>
</dbReference>
<dbReference type="FunCoup" id="I7M932">
    <property type="interactions" value="9"/>
</dbReference>
<comment type="similarity">
    <text evidence="2 18">Belongs to the cation transport ATPase (P-type) (TC 3.A.3) family. Type IV subfamily.</text>
</comment>
<name>I7M932_TETTS</name>
<dbReference type="GO" id="GO:0005886">
    <property type="term" value="C:plasma membrane"/>
    <property type="evidence" value="ECO:0007669"/>
    <property type="project" value="TreeGrafter"/>
</dbReference>
<dbReference type="PROSITE" id="PS00154">
    <property type="entry name" value="ATPASE_E1_E2"/>
    <property type="match status" value="1"/>
</dbReference>
<evidence type="ECO:0000256" key="1">
    <source>
        <dbReference type="ARBA" id="ARBA00004141"/>
    </source>
</evidence>
<dbReference type="SUPFAM" id="SSF56784">
    <property type="entry name" value="HAD-like"/>
    <property type="match status" value="1"/>
</dbReference>
<dbReference type="InterPro" id="IPR032630">
    <property type="entry name" value="P_typ_ATPase_c"/>
</dbReference>
<feature type="transmembrane region" description="Helical" evidence="18">
    <location>
        <begin position="1055"/>
        <end position="1075"/>
    </location>
</feature>
<dbReference type="PANTHER" id="PTHR24092">
    <property type="entry name" value="PROBABLE PHOSPHOLIPID-TRANSPORTING ATPASE"/>
    <property type="match status" value="1"/>
</dbReference>
<feature type="binding site" evidence="16">
    <location>
        <position position="685"/>
    </location>
    <ligand>
        <name>ATP</name>
        <dbReference type="ChEBI" id="CHEBI:30616"/>
    </ligand>
</feature>
<comment type="catalytic activity">
    <reaction evidence="14">
        <text>Na(+)(in) + ATP + H2O = Na(+)(out) + ADP + phosphate + H(+)</text>
        <dbReference type="Rhea" id="RHEA:14633"/>
        <dbReference type="ChEBI" id="CHEBI:15377"/>
        <dbReference type="ChEBI" id="CHEBI:15378"/>
        <dbReference type="ChEBI" id="CHEBI:29101"/>
        <dbReference type="ChEBI" id="CHEBI:30616"/>
        <dbReference type="ChEBI" id="CHEBI:43474"/>
        <dbReference type="ChEBI" id="CHEBI:456216"/>
        <dbReference type="EC" id="7.2.2.3"/>
    </reaction>
    <physiologicalReaction direction="left-to-right" evidence="14">
        <dbReference type="Rhea" id="RHEA:14634"/>
    </physiologicalReaction>
</comment>
<dbReference type="AlphaFoldDB" id="I7M932"/>
<feature type="binding site" evidence="16">
    <location>
        <position position="546"/>
    </location>
    <ligand>
        <name>ATP</name>
        <dbReference type="ChEBI" id="CHEBI:30616"/>
    </ligand>
</feature>
<dbReference type="Pfam" id="PF13246">
    <property type="entry name" value="Cation_ATPase"/>
    <property type="match status" value="1"/>
</dbReference>
<feature type="binding site" evidence="16">
    <location>
        <position position="788"/>
    </location>
    <ligand>
        <name>ATP</name>
        <dbReference type="ChEBI" id="CHEBI:30616"/>
    </ligand>
</feature>
<dbReference type="InterPro" id="IPR032631">
    <property type="entry name" value="P-type_ATPase_N"/>
</dbReference>
<dbReference type="GO" id="GO:0000287">
    <property type="term" value="F:magnesium ion binding"/>
    <property type="evidence" value="ECO:0007669"/>
    <property type="project" value="UniProtKB-UniRule"/>
</dbReference>
<dbReference type="SUPFAM" id="SSF81665">
    <property type="entry name" value="Calcium ATPase, transmembrane domain M"/>
    <property type="match status" value="1"/>
</dbReference>
<dbReference type="GO" id="GO:0045332">
    <property type="term" value="P:phospholipid translocation"/>
    <property type="evidence" value="ECO:0007669"/>
    <property type="project" value="TreeGrafter"/>
</dbReference>
<feature type="binding site" evidence="16">
    <location>
        <position position="782"/>
    </location>
    <ligand>
        <name>ATP</name>
        <dbReference type="ChEBI" id="CHEBI:30616"/>
    </ligand>
</feature>
<dbReference type="EMBL" id="GG662612">
    <property type="protein sequence ID" value="EAS00612.2"/>
    <property type="molecule type" value="Genomic_DNA"/>
</dbReference>
<evidence type="ECO:0000259" key="20">
    <source>
        <dbReference type="Pfam" id="PF16212"/>
    </source>
</evidence>
<dbReference type="RefSeq" id="XP_001020857.2">
    <property type="nucleotide sequence ID" value="XM_001020857.2"/>
</dbReference>
<dbReference type="Gene3D" id="3.40.1110.10">
    <property type="entry name" value="Calcium-transporting ATPase, cytoplasmic domain N"/>
    <property type="match status" value="1"/>
</dbReference>
<feature type="binding site" evidence="16">
    <location>
        <position position="409"/>
    </location>
    <ligand>
        <name>ATP</name>
        <dbReference type="ChEBI" id="CHEBI:30616"/>
    </ligand>
</feature>
<feature type="binding site" evidence="16">
    <location>
        <position position="683"/>
    </location>
    <ligand>
        <name>ATP</name>
        <dbReference type="ChEBI" id="CHEBI:30616"/>
    </ligand>
</feature>
<evidence type="ECO:0000256" key="13">
    <source>
        <dbReference type="ARBA" id="ARBA00034036"/>
    </source>
</evidence>
<dbReference type="InterPro" id="IPR008250">
    <property type="entry name" value="ATPase_P-typ_transduc_dom_A_sf"/>
</dbReference>
<evidence type="ECO:0000256" key="5">
    <source>
        <dbReference type="ARBA" id="ARBA00022741"/>
    </source>
</evidence>
<keyword evidence="12" id="KW-0739">Sodium transport</keyword>
<dbReference type="InterPro" id="IPR018303">
    <property type="entry name" value="ATPase_P-typ_P_site"/>
</dbReference>
<evidence type="ECO:0000256" key="16">
    <source>
        <dbReference type="PIRSR" id="PIRSR606539-2"/>
    </source>
</evidence>
<evidence type="ECO:0000256" key="18">
    <source>
        <dbReference type="RuleBase" id="RU362033"/>
    </source>
</evidence>
<dbReference type="Gene3D" id="2.70.150.10">
    <property type="entry name" value="Calcium-transporting ATPase, cytoplasmic transduction domain A"/>
    <property type="match status" value="1"/>
</dbReference>
<dbReference type="GeneID" id="7825466"/>
<evidence type="ECO:0000259" key="19">
    <source>
        <dbReference type="Pfam" id="PF16209"/>
    </source>
</evidence>
<dbReference type="GO" id="GO:0008554">
    <property type="term" value="F:P-type sodium transporter activity"/>
    <property type="evidence" value="ECO:0007669"/>
    <property type="project" value="UniProtKB-EC"/>
</dbReference>
<dbReference type="OrthoDB" id="377733at2759"/>
<dbReference type="InterPro" id="IPR001757">
    <property type="entry name" value="P_typ_ATPase"/>
</dbReference>
<keyword evidence="4 17" id="KW-0479">Metal-binding</keyword>
<dbReference type="SUPFAM" id="SSF81653">
    <property type="entry name" value="Calcium ATPase, transduction domain A"/>
    <property type="match status" value="1"/>
</dbReference>
<keyword evidence="11 18" id="KW-0472">Membrane</keyword>
<dbReference type="NCBIfam" id="TIGR01652">
    <property type="entry name" value="ATPase-Plipid"/>
    <property type="match status" value="1"/>
</dbReference>
<feature type="binding site" evidence="16">
    <location>
        <position position="603"/>
    </location>
    <ligand>
        <name>ATP</name>
        <dbReference type="ChEBI" id="CHEBI:30616"/>
    </ligand>
</feature>
<evidence type="ECO:0000256" key="2">
    <source>
        <dbReference type="ARBA" id="ARBA00008109"/>
    </source>
</evidence>
<feature type="binding site" evidence="17">
    <location>
        <position position="407"/>
    </location>
    <ligand>
        <name>Mg(2+)</name>
        <dbReference type="ChEBI" id="CHEBI:18420"/>
    </ligand>
</feature>
<feature type="transmembrane region" description="Helical" evidence="18">
    <location>
        <begin position="866"/>
        <end position="887"/>
    </location>
</feature>
<evidence type="ECO:0000256" key="8">
    <source>
        <dbReference type="ARBA" id="ARBA00022967"/>
    </source>
</evidence>
<dbReference type="Proteomes" id="UP000009168">
    <property type="component" value="Unassembled WGS sequence"/>
</dbReference>
<dbReference type="Pfam" id="PF16209">
    <property type="entry name" value="PhoLip_ATPase_N"/>
    <property type="match status" value="1"/>
</dbReference>
<accession>I7M932</accession>
<evidence type="ECO:0000313" key="21">
    <source>
        <dbReference type="EMBL" id="EAS00612.2"/>
    </source>
</evidence>
<dbReference type="FunFam" id="3.40.50.1000:FF:000001">
    <property type="entry name" value="Phospholipid-transporting ATPase IC"/>
    <property type="match status" value="1"/>
</dbReference>
<evidence type="ECO:0000256" key="4">
    <source>
        <dbReference type="ARBA" id="ARBA00022723"/>
    </source>
</evidence>
<dbReference type="SUPFAM" id="SSF81660">
    <property type="entry name" value="Metal cation-transporting ATPase, ATP-binding domain N"/>
    <property type="match status" value="1"/>
</dbReference>
<feature type="binding site" evidence="16">
    <location>
        <position position="408"/>
    </location>
    <ligand>
        <name>ATP</name>
        <dbReference type="ChEBI" id="CHEBI:30616"/>
    </ligand>
</feature>
<evidence type="ECO:0000256" key="3">
    <source>
        <dbReference type="ARBA" id="ARBA00022692"/>
    </source>
</evidence>
<evidence type="ECO:0000313" key="22">
    <source>
        <dbReference type="Proteomes" id="UP000009168"/>
    </source>
</evidence>
<evidence type="ECO:0000256" key="17">
    <source>
        <dbReference type="PIRSR" id="PIRSR606539-3"/>
    </source>
</evidence>
<dbReference type="FunFam" id="3.40.50.1000:FF:000190">
    <property type="entry name" value="Phospholipid-transporting ATPase"/>
    <property type="match status" value="1"/>
</dbReference>
<evidence type="ECO:0000256" key="6">
    <source>
        <dbReference type="ARBA" id="ARBA00022840"/>
    </source>
</evidence>
<evidence type="ECO:0000256" key="15">
    <source>
        <dbReference type="PIRSR" id="PIRSR606539-1"/>
    </source>
</evidence>
<dbReference type="PANTHER" id="PTHR24092:SF150">
    <property type="entry name" value="PHOSPHOLIPID-TRANSPORTING ATPASE"/>
    <property type="match status" value="1"/>
</dbReference>
<comment type="subcellular location">
    <subcellularLocation>
        <location evidence="1 18">Membrane</location>
        <topology evidence="1 18">Multi-pass membrane protein</topology>
    </subcellularLocation>
</comment>
<sequence>MEKLSQYLTKKFNKRAAKQDLVNQRKIQSNQPTELYMDNGISTSKYTLLTFLPLNIMEQFSKLANVYFLFIGFMQMINTISISEGQPVIYFPLLVVIAISMGKDCLEDLKRHKSDQSENNEEVEVYRNGSFIKCPSMSIQVGEVLRVRRGEHFPADVLCIYSTGKKGEAFIETKNLDGETNLKKKIAPKISNNLTIQDFAQQSLTFQYEAPNPYLYKFNGTIRIKGNPEEVSVNDSNFILRGCSLQNTEMVYGLVSYTGHETKIMLNSVKARPKKSKVEVQMNGFIGLIFYIQIFICFATAIISAILSDQIFNSAGYLQISNNDADKNFMLNFLIKWGTWILIFTNFVPISLLVTLEMVKFFQGKFISSDRNTMVIDPEDPTHPQVASVMSSNLNEELGQVQYIFSDKTGTLTSNVMKYKCVSINGISYGENRDLTDNDIKQLPQVKNVDFRDRSLFKQLEDPKSSNYSYICEFLTMLAVCHSVITEVDSKTQLIEYNASSPDELALLYFAKFAGMEFTGIDEEEQMSVKFKGKIKKFQLLHVLEFNSTRKRMSVIVRNENNQIVLYTKGADSIIQKRMAQCDETIVEKTWGNLQRYAQQGLRTLLCAKRVIKQKEYDEWNAQYQVACAALEERDKKMESLQEVIEQNLEMLGATAIEDMLQDQVGETISVLKSTGIKVWVLTGDKVETAINIGYSCKLLTDDQEQLVVDGETEQQVCDSIEDVRKKILEIRTEDEDQAPYKKTPIALVLTGDSLIPCMKNDKLVSQVMEISNECDVVLACRVSPKQKQEIVAMVRKAKPNITTLAIGDGANDVNMITEAHVGIGIRGKEGHQAARASDFAIGEFKILRNLLLFHGRECYRRNTALICYNFYKNMLLVIPQLWYGIINGFSGTSLYDPYLYQLYNMCYTSIPIVLYAIFDEQFSQQELIKMPKEYGQGMRSSLFNKRQFILWLFNGFWQAAVCCWVSYLGMELVSTSNGRMFFFASSGNASFGGSVIIGNLKILTFSYTHTIMSLLCIFGSIIFYLSNHIIVSVVSAQSELWQTFFIQIKSPSFWLSNMVIITLIMSIEWAISYFKYGQVYPEKFYLIKQKQISTPDKQALIAPTSNQNTIPIENNIISQIATPALNTPDITTLQEKNIDINFKEQISNQKHSIIISMSEKIPTSKKISKQNKQHDISKSHYVESNNPPIVVARSVRHQLTTQYTGYAFSESEKFTEARKNNYQN</sequence>
<dbReference type="InterPro" id="IPR036412">
    <property type="entry name" value="HAD-like_sf"/>
</dbReference>
<proteinExistence type="inferred from homology"/>
<dbReference type="NCBIfam" id="TIGR01494">
    <property type="entry name" value="ATPase_P-type"/>
    <property type="match status" value="1"/>
</dbReference>
<evidence type="ECO:0000256" key="11">
    <source>
        <dbReference type="ARBA" id="ARBA00023136"/>
    </source>
</evidence>
<dbReference type="GO" id="GO:0005524">
    <property type="term" value="F:ATP binding"/>
    <property type="evidence" value="ECO:0007669"/>
    <property type="project" value="UniProtKB-UniRule"/>
</dbReference>
<dbReference type="Gene3D" id="3.40.50.1000">
    <property type="entry name" value="HAD superfamily/HAD-like"/>
    <property type="match status" value="1"/>
</dbReference>
<keyword evidence="9 18" id="KW-1133">Transmembrane helix</keyword>
<feature type="binding site" evidence="16">
    <location>
        <position position="407"/>
    </location>
    <ligand>
        <name>ATP</name>
        <dbReference type="ChEBI" id="CHEBI:30616"/>
    </ligand>
</feature>
<comment type="catalytic activity">
    <reaction evidence="13 18">
        <text>ATP + H2O + phospholipidSide 1 = ADP + phosphate + phospholipidSide 2.</text>
        <dbReference type="EC" id="7.6.2.1"/>
    </reaction>
</comment>
<dbReference type="Pfam" id="PF16212">
    <property type="entry name" value="PhoLip_ATPase_C"/>
    <property type="match status" value="1"/>
</dbReference>
<evidence type="ECO:0000256" key="14">
    <source>
        <dbReference type="ARBA" id="ARBA00049499"/>
    </source>
</evidence>
<reference evidence="22" key="1">
    <citation type="journal article" date="2006" name="PLoS Biol.">
        <title>Macronuclear genome sequence of the ciliate Tetrahymena thermophila, a model eukaryote.</title>
        <authorList>
            <person name="Eisen J.A."/>
            <person name="Coyne R.S."/>
            <person name="Wu M."/>
            <person name="Wu D."/>
            <person name="Thiagarajan M."/>
            <person name="Wortman J.R."/>
            <person name="Badger J.H."/>
            <person name="Ren Q."/>
            <person name="Amedeo P."/>
            <person name="Jones K.M."/>
            <person name="Tallon L.J."/>
            <person name="Delcher A.L."/>
            <person name="Salzberg S.L."/>
            <person name="Silva J.C."/>
            <person name="Haas B.J."/>
            <person name="Majoros W.H."/>
            <person name="Farzad M."/>
            <person name="Carlton J.M."/>
            <person name="Smith R.K. Jr."/>
            <person name="Garg J."/>
            <person name="Pearlman R.E."/>
            <person name="Karrer K.M."/>
            <person name="Sun L."/>
            <person name="Manning G."/>
            <person name="Elde N.C."/>
            <person name="Turkewitz A.P."/>
            <person name="Asai D.J."/>
            <person name="Wilkes D.E."/>
            <person name="Wang Y."/>
            <person name="Cai H."/>
            <person name="Collins K."/>
            <person name="Stewart B.A."/>
            <person name="Lee S.R."/>
            <person name="Wilamowska K."/>
            <person name="Weinberg Z."/>
            <person name="Ruzzo W.L."/>
            <person name="Wloga D."/>
            <person name="Gaertig J."/>
            <person name="Frankel J."/>
            <person name="Tsao C.-C."/>
            <person name="Gorovsky M.A."/>
            <person name="Keeling P.J."/>
            <person name="Waller R.F."/>
            <person name="Patron N.J."/>
            <person name="Cherry J.M."/>
            <person name="Stover N.A."/>
            <person name="Krieger C.J."/>
            <person name="del Toro C."/>
            <person name="Ryder H.F."/>
            <person name="Williamson S.C."/>
            <person name="Barbeau R.A."/>
            <person name="Hamilton E.P."/>
            <person name="Orias E."/>
        </authorList>
    </citation>
    <scope>NUCLEOTIDE SEQUENCE [LARGE SCALE GENOMIC DNA]</scope>
    <source>
        <strain evidence="22">SB210</strain>
    </source>
</reference>
<feature type="transmembrane region" description="Helical" evidence="18">
    <location>
        <begin position="284"/>
        <end position="307"/>
    </location>
</feature>
<feature type="transmembrane region" description="Helical" evidence="18">
    <location>
        <begin position="899"/>
        <end position="919"/>
    </location>
</feature>
<feature type="transmembrane region" description="Helical" evidence="18">
    <location>
        <begin position="1013"/>
        <end position="1035"/>
    </location>
</feature>
<keyword evidence="7 17" id="KW-0460">Magnesium</keyword>
<keyword evidence="22" id="KW-1185">Reference proteome</keyword>
<organism evidence="21 22">
    <name type="scientific">Tetrahymena thermophila (strain SB210)</name>
    <dbReference type="NCBI Taxonomy" id="312017"/>
    <lineage>
        <taxon>Eukaryota</taxon>
        <taxon>Sar</taxon>
        <taxon>Alveolata</taxon>
        <taxon>Ciliophora</taxon>
        <taxon>Intramacronucleata</taxon>
        <taxon>Oligohymenophorea</taxon>
        <taxon>Hymenostomatida</taxon>
        <taxon>Tetrahymenina</taxon>
        <taxon>Tetrahymenidae</taxon>
        <taxon>Tetrahymena</taxon>
    </lineage>
</organism>
<dbReference type="InParanoid" id="I7M932"/>